<accession>A0A919B216</accession>
<evidence type="ECO:0008006" key="4">
    <source>
        <dbReference type="Google" id="ProtNLM"/>
    </source>
</evidence>
<name>A0A919B216_9ACTN</name>
<dbReference type="Proteomes" id="UP000638313">
    <property type="component" value="Unassembled WGS sequence"/>
</dbReference>
<proteinExistence type="predicted"/>
<protein>
    <recommendedName>
        <fullName evidence="4">Nucleotidyl transferase AbiEii/AbiGii toxin family protein</fullName>
    </recommendedName>
</protein>
<evidence type="ECO:0000313" key="2">
    <source>
        <dbReference type="EMBL" id="GHF44256.1"/>
    </source>
</evidence>
<reference evidence="2" key="1">
    <citation type="journal article" date="2014" name="Int. J. Syst. Evol. Microbiol.">
        <title>Complete genome sequence of Corynebacterium casei LMG S-19264T (=DSM 44701T), isolated from a smear-ripened cheese.</title>
        <authorList>
            <consortium name="US DOE Joint Genome Institute (JGI-PGF)"/>
            <person name="Walter F."/>
            <person name="Albersmeier A."/>
            <person name="Kalinowski J."/>
            <person name="Ruckert C."/>
        </authorList>
    </citation>
    <scope>NUCLEOTIDE SEQUENCE</scope>
    <source>
        <strain evidence="2">JCM 4059</strain>
    </source>
</reference>
<evidence type="ECO:0000313" key="3">
    <source>
        <dbReference type="Proteomes" id="UP000638313"/>
    </source>
</evidence>
<sequence length="262" mass="27293">MTLDPASEAPDEPNGPDAPNGPREPKGPNAPMPPALRRLLADLVVAGAAYPLVLGGAYALRAHGIGAVVAGGAGLELVTDAAEPMDRIVDALRAGLVERGWGVRVTGGGEPLEARLVVADPAAGTGDDAYTVGLAKETMRQPVLTVHGLTLAVEDAVGLRVRALADRGLAGDLMDVRAAAACGRWSWAELEALGRRHARDAFDLADLQARLEAADLLDDRAFAAQGLDEAARTALRGWAHAWAADIAERLIEEAPYGEEDEV</sequence>
<gene>
    <name evidence="2" type="ORF">GCM10010218_26970</name>
</gene>
<evidence type="ECO:0000256" key="1">
    <source>
        <dbReference type="SAM" id="MobiDB-lite"/>
    </source>
</evidence>
<reference evidence="2" key="2">
    <citation type="submission" date="2020-09" db="EMBL/GenBank/DDBJ databases">
        <authorList>
            <person name="Sun Q."/>
            <person name="Ohkuma M."/>
        </authorList>
    </citation>
    <scope>NUCLEOTIDE SEQUENCE</scope>
    <source>
        <strain evidence="2">JCM 4059</strain>
    </source>
</reference>
<dbReference type="AlphaFoldDB" id="A0A919B216"/>
<dbReference type="EMBL" id="BNBD01000004">
    <property type="protein sequence ID" value="GHF44256.1"/>
    <property type="molecule type" value="Genomic_DNA"/>
</dbReference>
<organism evidence="2 3">
    <name type="scientific">Streptomyces mashuensis</name>
    <dbReference type="NCBI Taxonomy" id="33904"/>
    <lineage>
        <taxon>Bacteria</taxon>
        <taxon>Bacillati</taxon>
        <taxon>Actinomycetota</taxon>
        <taxon>Actinomycetes</taxon>
        <taxon>Kitasatosporales</taxon>
        <taxon>Streptomycetaceae</taxon>
        <taxon>Streptomyces</taxon>
    </lineage>
</organism>
<comment type="caution">
    <text evidence="2">The sequence shown here is derived from an EMBL/GenBank/DDBJ whole genome shotgun (WGS) entry which is preliminary data.</text>
</comment>
<keyword evidence="3" id="KW-1185">Reference proteome</keyword>
<feature type="region of interest" description="Disordered" evidence="1">
    <location>
        <begin position="1"/>
        <end position="34"/>
    </location>
</feature>